<dbReference type="EMBL" id="CWKI01000015">
    <property type="protein sequence ID" value="CTR10944.1"/>
    <property type="molecule type" value="Genomic_DNA"/>
</dbReference>
<accession>A0A0K3CMQ7</accession>
<feature type="region of interest" description="Disordered" evidence="4">
    <location>
        <begin position="183"/>
        <end position="292"/>
    </location>
</feature>
<feature type="region of interest" description="Disordered" evidence="4">
    <location>
        <begin position="1"/>
        <end position="167"/>
    </location>
</feature>
<feature type="compositionally biased region" description="Low complexity" evidence="4">
    <location>
        <begin position="114"/>
        <end position="143"/>
    </location>
</feature>
<dbReference type="Proteomes" id="UP000199069">
    <property type="component" value="Unassembled WGS sequence"/>
</dbReference>
<feature type="compositionally biased region" description="Polar residues" evidence="4">
    <location>
        <begin position="26"/>
        <end position="39"/>
    </location>
</feature>
<feature type="region of interest" description="Disordered" evidence="4">
    <location>
        <begin position="318"/>
        <end position="565"/>
    </location>
</feature>
<feature type="compositionally biased region" description="Polar residues" evidence="4">
    <location>
        <begin position="465"/>
        <end position="480"/>
    </location>
</feature>
<dbReference type="PANTHER" id="PTHR14221:SF0">
    <property type="entry name" value="WD REPEAT-CONTAINING PROTEIN 44"/>
    <property type="match status" value="1"/>
</dbReference>
<dbReference type="Gene3D" id="2.130.10.10">
    <property type="entry name" value="YVTN repeat-like/Quinoprotein amine dehydrogenase"/>
    <property type="match status" value="1"/>
</dbReference>
<organism evidence="5 6">
    <name type="scientific">Rhodotorula toruloides</name>
    <name type="common">Yeast</name>
    <name type="synonym">Rhodosporidium toruloides</name>
    <dbReference type="NCBI Taxonomy" id="5286"/>
    <lineage>
        <taxon>Eukaryota</taxon>
        <taxon>Fungi</taxon>
        <taxon>Dikarya</taxon>
        <taxon>Basidiomycota</taxon>
        <taxon>Pucciniomycotina</taxon>
        <taxon>Microbotryomycetes</taxon>
        <taxon>Sporidiobolales</taxon>
        <taxon>Sporidiobolaceae</taxon>
        <taxon>Rhodotorula</taxon>
    </lineage>
</organism>
<evidence type="ECO:0000256" key="4">
    <source>
        <dbReference type="SAM" id="MobiDB-lite"/>
    </source>
</evidence>
<keyword evidence="2" id="KW-0677">Repeat</keyword>
<dbReference type="PRINTS" id="PR00320">
    <property type="entry name" value="GPROTEINBRPT"/>
</dbReference>
<dbReference type="PROSITE" id="PS50294">
    <property type="entry name" value="WD_REPEATS_REGION"/>
    <property type="match status" value="3"/>
</dbReference>
<feature type="compositionally biased region" description="Basic and acidic residues" evidence="4">
    <location>
        <begin position="320"/>
        <end position="345"/>
    </location>
</feature>
<keyword evidence="6" id="KW-1185">Reference proteome</keyword>
<feature type="repeat" description="WD" evidence="3">
    <location>
        <begin position="752"/>
        <end position="792"/>
    </location>
</feature>
<sequence>MATQPPAKPPGEDDGAQYLSRPVPGTNDTIDSSQPQSAVPSILVSPASPMAPSLGTPRLEPEAGGGRKVEPERGEEEEVRAGRDEAGENGQQGEPRNWRNWAGKSPARHTAKLPSTSSSSPPPAANRHPSSPPASSNRLSRPSPSSPPSFLPSSSSTAANARQPPSEARTFFASLASSIPSVSLPSFSLSSLLPSRLPGAPHFEVQEGGFSSDEEEEEGEDELEDGERRKELGGQKEGRQKEVLMRQSMDLRIEDATDGPSVVSDKNPVVPSPASASPSGAAPASPARPAFAPLARTPSSAFVAASKEGLVHPLTMHAIARRDSEQEAIRVVRAREATERRRESSVESDSSAPGGAGGKMPALLRKQSWTARASSGLARSESPTQMSDEDGTGSGSSARQGSLRRKKDLSGSALGLGLVHEGAEDETGRQASGATITPSTAGPSAATGGPASTSSAGASGTSTPNRSSFTHNRSVSTASSRADPPPPLSAASIKAPKKSFLSRFGRNRTASSSSAPPREMRESTPPMSASSASGAFSPASVDRETLDSPTMELTPTKAEKGAAKGEKIQFAKVKTKGKPTKAFGKLFLAQELVFPSATSSFSRPSAAAGDDDSLHSRDETASQRSGNDDGAKGTKKKNAIWTIKFSEDGKYLATGGVDGVVRVWEVLSTPEAREAALNSHTTTTADSSASTPGAPDSLTIARTAGAPATPTSTTAAPGLRGKKSKSNLALSQPPKTPVCVLPVFAPKPIREFKGHDADVLDLSWSKNNFLLSSSMDKTVRLWHISRDECLCAFQHLDFVTSIAFHPRDDRFFLSGSLDCKLRLWNIPEKRVHIWTEVPDLITSVAFTRDGQRAIAGTFGGSCMFFDVGTLHYHTHFTAKSTRGKNARGKKVTCLCPFPLPSSGGERLLVTTNDSRIRLYHTADKMIEAKYAGHENMSSQIRASFSDDGRWIISGSEDRNVYIWESGMAPHENEGFRLSKKRKDGAGVEFFPMSAHIVTAAIFAPTMTRSHLAAAHDPIFDDGHSHFAPLDRTLSGASLGLAGVTSRATTIESTLAAGGLAEGEVLVPATSREGQVVPGAGGAEDAIIVVADAETSTISVFRNSSIPVNALASTLAAPTSSSKLSRGGSKRWSLYSDGAR</sequence>
<dbReference type="PROSITE" id="PS00678">
    <property type="entry name" value="WD_REPEATS_1"/>
    <property type="match status" value="1"/>
</dbReference>
<dbReference type="InterPro" id="IPR036322">
    <property type="entry name" value="WD40_repeat_dom_sf"/>
</dbReference>
<evidence type="ECO:0000256" key="3">
    <source>
        <dbReference type="PROSITE-ProRule" id="PRU00221"/>
    </source>
</evidence>
<feature type="compositionally biased region" description="Basic and acidic residues" evidence="4">
    <location>
        <begin position="226"/>
        <end position="255"/>
    </location>
</feature>
<evidence type="ECO:0000313" key="5">
    <source>
        <dbReference type="EMBL" id="CTR10944.1"/>
    </source>
</evidence>
<feature type="repeat" description="WD" evidence="3">
    <location>
        <begin position="943"/>
        <end position="964"/>
    </location>
</feature>
<dbReference type="AlphaFoldDB" id="A0A0K3CMQ7"/>
<dbReference type="InterPro" id="IPR001680">
    <property type="entry name" value="WD40_rpt"/>
</dbReference>
<dbReference type="Pfam" id="PF00400">
    <property type="entry name" value="WD40"/>
    <property type="match status" value="4"/>
</dbReference>
<feature type="compositionally biased region" description="Low complexity" evidence="4">
    <location>
        <begin position="434"/>
        <end position="464"/>
    </location>
</feature>
<feature type="compositionally biased region" description="Acidic residues" evidence="4">
    <location>
        <begin position="212"/>
        <end position="225"/>
    </location>
</feature>
<dbReference type="InterPro" id="IPR019775">
    <property type="entry name" value="WD40_repeat_CS"/>
</dbReference>
<feature type="compositionally biased region" description="Low complexity" evidence="4">
    <location>
        <begin position="183"/>
        <end position="198"/>
    </location>
</feature>
<dbReference type="InterPro" id="IPR020472">
    <property type="entry name" value="WD40_PAC1"/>
</dbReference>
<dbReference type="SUPFAM" id="SSF50978">
    <property type="entry name" value="WD40 repeat-like"/>
    <property type="match status" value="1"/>
</dbReference>
<protein>
    <submittedName>
        <fullName evidence="5">BY PROTMAP: gi|472581845|gb|EMS19560.1| WD repeat protein 44 [Rhodosporidium toruloides NP11] gi|647402584|emb|CDR48817.1| RHTO0S20e02036g1_1 [Rhodosporidium toruloides]</fullName>
    </submittedName>
</protein>
<dbReference type="PANTHER" id="PTHR14221">
    <property type="entry name" value="WD REPEAT DOMAIN 44"/>
    <property type="match status" value="1"/>
</dbReference>
<feature type="compositionally biased region" description="Low complexity" evidence="4">
    <location>
        <begin position="523"/>
        <end position="540"/>
    </location>
</feature>
<evidence type="ECO:0000256" key="1">
    <source>
        <dbReference type="ARBA" id="ARBA00022574"/>
    </source>
</evidence>
<evidence type="ECO:0000256" key="2">
    <source>
        <dbReference type="ARBA" id="ARBA00022737"/>
    </source>
</evidence>
<feature type="repeat" description="WD" evidence="3">
    <location>
        <begin position="633"/>
        <end position="674"/>
    </location>
</feature>
<feature type="compositionally biased region" description="Low complexity" evidence="4">
    <location>
        <begin position="272"/>
        <end position="292"/>
    </location>
</feature>
<keyword evidence="1 3" id="KW-0853">WD repeat</keyword>
<proteinExistence type="predicted"/>
<gene>
    <name evidence="5" type="primary">FGENESH: predicted gene_15.86</name>
    <name evidence="5" type="ORF">BN2166_0068050</name>
</gene>
<feature type="compositionally biased region" description="Basic and acidic residues" evidence="4">
    <location>
        <begin position="612"/>
        <end position="632"/>
    </location>
</feature>
<dbReference type="PROSITE" id="PS50082">
    <property type="entry name" value="WD_REPEATS_2"/>
    <property type="match status" value="4"/>
</dbReference>
<feature type="region of interest" description="Disordered" evidence="4">
    <location>
        <begin position="1118"/>
        <end position="1139"/>
    </location>
</feature>
<reference evidence="5 6" key="1">
    <citation type="submission" date="2015-07" db="EMBL/GenBank/DDBJ databases">
        <authorList>
            <person name="Cajimat M.N.B."/>
            <person name="Milazzo M.L."/>
            <person name="Fulhorst C.F."/>
        </authorList>
    </citation>
    <scope>NUCLEOTIDE SEQUENCE [LARGE SCALE GENOMIC DNA]</scope>
    <source>
        <strain evidence="5">Single colony</strain>
    </source>
</reference>
<evidence type="ECO:0000313" key="6">
    <source>
        <dbReference type="Proteomes" id="UP000199069"/>
    </source>
</evidence>
<feature type="repeat" description="WD" evidence="3">
    <location>
        <begin position="792"/>
        <end position="826"/>
    </location>
</feature>
<dbReference type="InterPro" id="IPR040324">
    <property type="entry name" value="WDR44/Dgr2"/>
</dbReference>
<dbReference type="OMA" id="RVHIWTE"/>
<dbReference type="SMART" id="SM00320">
    <property type="entry name" value="WD40"/>
    <property type="match status" value="6"/>
</dbReference>
<feature type="region of interest" description="Disordered" evidence="4">
    <location>
        <begin position="599"/>
        <end position="635"/>
    </location>
</feature>
<feature type="compositionally biased region" description="Basic and acidic residues" evidence="4">
    <location>
        <begin position="59"/>
        <end position="72"/>
    </location>
</feature>
<feature type="region of interest" description="Disordered" evidence="4">
    <location>
        <begin position="675"/>
        <end position="732"/>
    </location>
</feature>
<feature type="compositionally biased region" description="Low complexity" evidence="4">
    <location>
        <begin position="1118"/>
        <end position="1132"/>
    </location>
</feature>
<dbReference type="InterPro" id="IPR015943">
    <property type="entry name" value="WD40/YVTN_repeat-like_dom_sf"/>
</dbReference>
<feature type="compositionally biased region" description="Low complexity" evidence="4">
    <location>
        <begin position="679"/>
        <end position="717"/>
    </location>
</feature>
<name>A0A0K3CMQ7_RHOTO</name>